<keyword evidence="3" id="KW-0964">Secreted</keyword>
<protein>
    <submittedName>
        <fullName evidence="6">Uncharacterized protein</fullName>
    </submittedName>
</protein>
<dbReference type="PANTHER" id="PTHR10206:SF2">
    <property type="entry name" value="CATHELICIDIN ANTIMICROBIAL PEPTIDE"/>
    <property type="match status" value="1"/>
</dbReference>
<dbReference type="GO" id="GO:0050830">
    <property type="term" value="P:defense response to Gram-positive bacterium"/>
    <property type="evidence" value="ECO:0000318"/>
    <property type="project" value="GO_Central"/>
</dbReference>
<evidence type="ECO:0000256" key="4">
    <source>
        <dbReference type="ARBA" id="ARBA00023157"/>
    </source>
</evidence>
<reference evidence="6" key="3">
    <citation type="submission" date="2025-09" db="UniProtKB">
        <authorList>
            <consortium name="Ensembl"/>
        </authorList>
    </citation>
    <scope>IDENTIFICATION</scope>
</reference>
<dbReference type="GeneTree" id="ENSGT00390000000410"/>
<reference evidence="6" key="2">
    <citation type="submission" date="2025-08" db="UniProtKB">
        <authorList>
            <consortium name="Ensembl"/>
        </authorList>
    </citation>
    <scope>IDENTIFICATION</scope>
</reference>
<comment type="subcellular location">
    <subcellularLocation>
        <location evidence="1">Secreted</location>
    </subcellularLocation>
</comment>
<evidence type="ECO:0000256" key="1">
    <source>
        <dbReference type="ARBA" id="ARBA00004613"/>
    </source>
</evidence>
<evidence type="ECO:0000256" key="3">
    <source>
        <dbReference type="ARBA" id="ARBA00022525"/>
    </source>
</evidence>
<dbReference type="Bgee" id="ENSMODG00000042431">
    <property type="expression patterns" value="Expressed in spermatocyte"/>
</dbReference>
<comment type="similarity">
    <text evidence="2">Belongs to the cathelicidin family.</text>
</comment>
<dbReference type="GO" id="GO:0005615">
    <property type="term" value="C:extracellular space"/>
    <property type="evidence" value="ECO:0000318"/>
    <property type="project" value="GO_Central"/>
</dbReference>
<dbReference type="InterPro" id="IPR046350">
    <property type="entry name" value="Cystatin_sf"/>
</dbReference>
<dbReference type="GO" id="GO:0050829">
    <property type="term" value="P:defense response to Gram-negative bacterium"/>
    <property type="evidence" value="ECO:0000318"/>
    <property type="project" value="GO_Central"/>
</dbReference>
<dbReference type="AlphaFoldDB" id="A0A5F8G7A6"/>
<dbReference type="GO" id="GO:0045087">
    <property type="term" value="P:innate immune response"/>
    <property type="evidence" value="ECO:0000318"/>
    <property type="project" value="GO_Central"/>
</dbReference>
<evidence type="ECO:0000313" key="7">
    <source>
        <dbReference type="Proteomes" id="UP000002280"/>
    </source>
</evidence>
<dbReference type="OMA" id="FSCETAT"/>
<dbReference type="PANTHER" id="PTHR10206">
    <property type="entry name" value="CATHELICIDIN"/>
    <property type="match status" value="1"/>
</dbReference>
<sequence>MEHLRKVLLMASVATILPAQVLSQSSLSYEKTLSVAIHFYNQVHGIENVFKVLEVHPPPSNQKPQDQRLKLLSFAMKEMVCPRTGELPLDQCDFKRDGLVKKCQGSISNEQDIPSIILTCDPVAPVTPAVSSLFFPLSLPHSHILSFLSLSFRGGEKKWYRETPSCPLLPWSITPMQKIIEIAP</sequence>
<dbReference type="Pfam" id="PF00666">
    <property type="entry name" value="Cathelicidins"/>
    <property type="match status" value="1"/>
</dbReference>
<dbReference type="InParanoid" id="A0A5F8G7A6"/>
<dbReference type="Ensembl" id="ENSMODT00000082700.1">
    <property type="protein sequence ID" value="ENSMODP00000043340.1"/>
    <property type="gene ID" value="ENSMODG00000042431.1"/>
</dbReference>
<dbReference type="GO" id="GO:0001530">
    <property type="term" value="F:lipopolysaccharide binding"/>
    <property type="evidence" value="ECO:0000318"/>
    <property type="project" value="GO_Central"/>
</dbReference>
<feature type="chain" id="PRO_5023900507" evidence="5">
    <location>
        <begin position="24"/>
        <end position="184"/>
    </location>
</feature>
<feature type="signal peptide" evidence="5">
    <location>
        <begin position="1"/>
        <end position="23"/>
    </location>
</feature>
<dbReference type="InterPro" id="IPR001894">
    <property type="entry name" value="Cathelicidin-like"/>
</dbReference>
<evidence type="ECO:0000313" key="6">
    <source>
        <dbReference type="Ensembl" id="ENSMODP00000043340.1"/>
    </source>
</evidence>
<dbReference type="GO" id="GO:0061844">
    <property type="term" value="P:antimicrobial humoral immune response mediated by antimicrobial peptide"/>
    <property type="evidence" value="ECO:0000318"/>
    <property type="project" value="GO_Central"/>
</dbReference>
<keyword evidence="4" id="KW-1015">Disulfide bond</keyword>
<dbReference type="FunFam" id="3.10.450.10:FF:000003">
    <property type="entry name" value="Cathelicidin antimicrobial peptide"/>
    <property type="match status" value="1"/>
</dbReference>
<organism evidence="6 7">
    <name type="scientific">Monodelphis domestica</name>
    <name type="common">Gray short-tailed opossum</name>
    <dbReference type="NCBI Taxonomy" id="13616"/>
    <lineage>
        <taxon>Eukaryota</taxon>
        <taxon>Metazoa</taxon>
        <taxon>Chordata</taxon>
        <taxon>Craniata</taxon>
        <taxon>Vertebrata</taxon>
        <taxon>Euteleostomi</taxon>
        <taxon>Mammalia</taxon>
        <taxon>Metatheria</taxon>
        <taxon>Didelphimorphia</taxon>
        <taxon>Didelphidae</taxon>
        <taxon>Monodelphis</taxon>
    </lineage>
</organism>
<proteinExistence type="inferred from homology"/>
<dbReference type="SUPFAM" id="SSF54403">
    <property type="entry name" value="Cystatin/monellin"/>
    <property type="match status" value="1"/>
</dbReference>
<reference evidence="6 7" key="1">
    <citation type="journal article" date="2007" name="Nature">
        <title>Genome of the marsupial Monodelphis domestica reveals innovation in non-coding sequences.</title>
        <authorList>
            <person name="Mikkelsen T.S."/>
            <person name="Wakefield M.J."/>
            <person name="Aken B."/>
            <person name="Amemiya C.T."/>
            <person name="Chang J.L."/>
            <person name="Duke S."/>
            <person name="Garber M."/>
            <person name="Gentles A.J."/>
            <person name="Goodstadt L."/>
            <person name="Heger A."/>
            <person name="Jurka J."/>
            <person name="Kamal M."/>
            <person name="Mauceli E."/>
            <person name="Searle S.M."/>
            <person name="Sharpe T."/>
            <person name="Baker M.L."/>
            <person name="Batzer M.A."/>
            <person name="Benos P.V."/>
            <person name="Belov K."/>
            <person name="Clamp M."/>
            <person name="Cook A."/>
            <person name="Cuff J."/>
            <person name="Das R."/>
            <person name="Davidow L."/>
            <person name="Deakin J.E."/>
            <person name="Fazzari M.J."/>
            <person name="Glass J.L."/>
            <person name="Grabherr M."/>
            <person name="Greally J.M."/>
            <person name="Gu W."/>
            <person name="Hore T.A."/>
            <person name="Huttley G.A."/>
            <person name="Kleber M."/>
            <person name="Jirtle R.L."/>
            <person name="Koina E."/>
            <person name="Lee J.T."/>
            <person name="Mahony S."/>
            <person name="Marra M.A."/>
            <person name="Miller R.D."/>
            <person name="Nicholls R.D."/>
            <person name="Oda M."/>
            <person name="Papenfuss A.T."/>
            <person name="Parra Z.E."/>
            <person name="Pollock D.D."/>
            <person name="Ray D.A."/>
            <person name="Schein J.E."/>
            <person name="Speed T.P."/>
            <person name="Thompson K."/>
            <person name="VandeBerg J.L."/>
            <person name="Wade C.M."/>
            <person name="Walker J.A."/>
            <person name="Waters P.D."/>
            <person name="Webber C."/>
            <person name="Weidman J.R."/>
            <person name="Xie X."/>
            <person name="Zody M.C."/>
            <person name="Baldwin J."/>
            <person name="Abdouelleil A."/>
            <person name="Abdulkadir J."/>
            <person name="Abebe A."/>
            <person name="Abera B."/>
            <person name="Abreu J."/>
            <person name="Acer S.C."/>
            <person name="Aftuck L."/>
            <person name="Alexander A."/>
            <person name="An P."/>
            <person name="Anderson E."/>
            <person name="Anderson S."/>
            <person name="Arachi H."/>
            <person name="Azer M."/>
            <person name="Bachantsang P."/>
            <person name="Barry A."/>
            <person name="Bayul T."/>
            <person name="Berlin A."/>
            <person name="Bessette D."/>
            <person name="Bloom T."/>
            <person name="Bloom T."/>
            <person name="Boguslavskiy L."/>
            <person name="Bonnet C."/>
            <person name="Boukhgalter B."/>
            <person name="Bourzgui I."/>
            <person name="Brown A."/>
            <person name="Cahill P."/>
            <person name="Channer S."/>
            <person name="Cheshatsang Y."/>
            <person name="Chuda L."/>
            <person name="Citroen M."/>
            <person name="Collymore A."/>
            <person name="Cooke P."/>
            <person name="Costello M."/>
            <person name="D'Aco K."/>
            <person name="Daza R."/>
            <person name="De Haan G."/>
            <person name="DeGray S."/>
            <person name="DeMaso C."/>
            <person name="Dhargay N."/>
            <person name="Dooley K."/>
            <person name="Dooley E."/>
            <person name="Doricent M."/>
            <person name="Dorje P."/>
            <person name="Dorjee K."/>
            <person name="Dupes A."/>
            <person name="Elong R."/>
            <person name="Falk J."/>
            <person name="Farina A."/>
            <person name="Faro S."/>
            <person name="Ferguson D."/>
            <person name="Fisher S."/>
            <person name="Foley C.D."/>
            <person name="Franke A."/>
            <person name="Friedrich D."/>
            <person name="Gadbois L."/>
            <person name="Gearin G."/>
            <person name="Gearin C.R."/>
            <person name="Giannoukos G."/>
            <person name="Goode T."/>
            <person name="Graham J."/>
            <person name="Grandbois E."/>
            <person name="Grewal S."/>
            <person name="Gyaltsen K."/>
            <person name="Hafez N."/>
            <person name="Hagos B."/>
            <person name="Hall J."/>
            <person name="Henson C."/>
            <person name="Hollinger A."/>
            <person name="Honan T."/>
            <person name="Huard M.D."/>
            <person name="Hughes L."/>
            <person name="Hurhula B."/>
            <person name="Husby M.E."/>
            <person name="Kamat A."/>
            <person name="Kanga B."/>
            <person name="Kashin S."/>
            <person name="Khazanovich D."/>
            <person name="Kisner P."/>
            <person name="Lance K."/>
            <person name="Lara M."/>
            <person name="Lee W."/>
            <person name="Lennon N."/>
            <person name="Letendre F."/>
            <person name="LeVine R."/>
            <person name="Lipovsky A."/>
            <person name="Liu X."/>
            <person name="Liu J."/>
            <person name="Liu S."/>
            <person name="Lokyitsang T."/>
            <person name="Lokyitsang Y."/>
            <person name="Lubonja R."/>
            <person name="Lui A."/>
            <person name="MacDonald P."/>
            <person name="Magnisalis V."/>
            <person name="Maru K."/>
            <person name="Matthews C."/>
            <person name="McCusker W."/>
            <person name="McDonough S."/>
            <person name="Mehta T."/>
            <person name="Meldrim J."/>
            <person name="Meneus L."/>
            <person name="Mihai O."/>
            <person name="Mihalev A."/>
            <person name="Mihova T."/>
            <person name="Mittelman R."/>
            <person name="Mlenga V."/>
            <person name="Montmayeur A."/>
            <person name="Mulrain L."/>
            <person name="Navidi A."/>
            <person name="Naylor J."/>
            <person name="Negash T."/>
            <person name="Nguyen T."/>
            <person name="Nguyen N."/>
            <person name="Nicol R."/>
            <person name="Norbu C."/>
            <person name="Norbu N."/>
            <person name="Novod N."/>
            <person name="O'Neill B."/>
            <person name="Osman S."/>
            <person name="Markiewicz E."/>
            <person name="Oyono O.L."/>
            <person name="Patti C."/>
            <person name="Phunkhang P."/>
            <person name="Pierre F."/>
            <person name="Priest M."/>
            <person name="Raghuraman S."/>
            <person name="Rege F."/>
            <person name="Reyes R."/>
            <person name="Rise C."/>
            <person name="Rogov P."/>
            <person name="Ross K."/>
            <person name="Ryan E."/>
            <person name="Settipalli S."/>
            <person name="Shea T."/>
            <person name="Sherpa N."/>
            <person name="Shi L."/>
            <person name="Shih D."/>
            <person name="Sparrow T."/>
            <person name="Spaulding J."/>
            <person name="Stalker J."/>
            <person name="Stange-Thomann N."/>
            <person name="Stavropoulos S."/>
            <person name="Stone C."/>
            <person name="Strader C."/>
            <person name="Tesfaye S."/>
            <person name="Thomson T."/>
            <person name="Thoulutsang Y."/>
            <person name="Thoulutsang D."/>
            <person name="Topham K."/>
            <person name="Topping I."/>
            <person name="Tsamla T."/>
            <person name="Vassiliev H."/>
            <person name="Vo A."/>
            <person name="Wangchuk T."/>
            <person name="Wangdi T."/>
            <person name="Weiand M."/>
            <person name="Wilkinson J."/>
            <person name="Wilson A."/>
            <person name="Yadav S."/>
            <person name="Young G."/>
            <person name="Yu Q."/>
            <person name="Zembek L."/>
            <person name="Zhong D."/>
            <person name="Zimmer A."/>
            <person name="Zwirko Z."/>
            <person name="Jaffe D.B."/>
            <person name="Alvarez P."/>
            <person name="Brockman W."/>
            <person name="Butler J."/>
            <person name="Chin C."/>
            <person name="Gnerre S."/>
            <person name="MacCallum I."/>
            <person name="Graves J.A."/>
            <person name="Ponting C.P."/>
            <person name="Breen M."/>
            <person name="Samollow P.B."/>
            <person name="Lander E.S."/>
            <person name="Lindblad-Toh K."/>
        </authorList>
    </citation>
    <scope>NUCLEOTIDE SEQUENCE [LARGE SCALE GENOMIC DNA]</scope>
</reference>
<keyword evidence="5" id="KW-0732">Signal</keyword>
<dbReference type="Gene3D" id="3.10.450.10">
    <property type="match status" value="1"/>
</dbReference>
<evidence type="ECO:0000256" key="5">
    <source>
        <dbReference type="SAM" id="SignalP"/>
    </source>
</evidence>
<name>A0A5F8G7A6_MONDO</name>
<evidence type="ECO:0000256" key="2">
    <source>
        <dbReference type="ARBA" id="ARBA00005320"/>
    </source>
</evidence>
<keyword evidence="7" id="KW-1185">Reference proteome</keyword>
<accession>A0A5F8G7A6</accession>
<dbReference type="Proteomes" id="UP000002280">
    <property type="component" value="Chromosome 6"/>
</dbReference>